<dbReference type="InterPro" id="IPR042237">
    <property type="entry name" value="PTRHD1"/>
</dbReference>
<accession>A0A6A4W474</accession>
<dbReference type="OrthoDB" id="201213at2759"/>
<gene>
    <name evidence="4" type="primary">PTRHD1</name>
    <name evidence="4" type="ORF">FJT64_026808</name>
</gene>
<dbReference type="PANTHER" id="PTHR46194:SF1">
    <property type="entry name" value="PEPTIDYL-TRNA HYDROLASE PTRHD1-RELATED"/>
    <property type="match status" value="1"/>
</dbReference>
<dbReference type="Gene3D" id="3.40.1490.10">
    <property type="entry name" value="Bit1"/>
    <property type="match status" value="1"/>
</dbReference>
<evidence type="ECO:0000313" key="5">
    <source>
        <dbReference type="Proteomes" id="UP000440578"/>
    </source>
</evidence>
<organism evidence="4 5">
    <name type="scientific">Amphibalanus amphitrite</name>
    <name type="common">Striped barnacle</name>
    <name type="synonym">Balanus amphitrite</name>
    <dbReference type="NCBI Taxonomy" id="1232801"/>
    <lineage>
        <taxon>Eukaryota</taxon>
        <taxon>Metazoa</taxon>
        <taxon>Ecdysozoa</taxon>
        <taxon>Arthropoda</taxon>
        <taxon>Crustacea</taxon>
        <taxon>Multicrustacea</taxon>
        <taxon>Cirripedia</taxon>
        <taxon>Thoracica</taxon>
        <taxon>Thoracicalcarea</taxon>
        <taxon>Balanomorpha</taxon>
        <taxon>Balanoidea</taxon>
        <taxon>Balanidae</taxon>
        <taxon>Amphibalaninae</taxon>
        <taxon>Amphibalanus</taxon>
    </lineage>
</organism>
<dbReference type="EC" id="3.1.1.29" evidence="1"/>
<proteinExistence type="predicted"/>
<evidence type="ECO:0000313" key="4">
    <source>
        <dbReference type="EMBL" id="KAF0300703.1"/>
    </source>
</evidence>
<dbReference type="Proteomes" id="UP000440578">
    <property type="component" value="Unassembled WGS sequence"/>
</dbReference>
<dbReference type="Pfam" id="PF01981">
    <property type="entry name" value="PTH2"/>
    <property type="match status" value="1"/>
</dbReference>
<sequence>MTELFQACHATTAVMHLFKDDPHVQTYLSDVDNMHKVVLAAPDADALTRLHEALREAAVDHKLWVEQPEDVPTCLAAKPAPKVEVQKYFKKFKLFSVDL</sequence>
<evidence type="ECO:0000256" key="2">
    <source>
        <dbReference type="ARBA" id="ARBA00022801"/>
    </source>
</evidence>
<keyword evidence="2 4" id="KW-0378">Hydrolase</keyword>
<dbReference type="AlphaFoldDB" id="A0A6A4W474"/>
<evidence type="ECO:0000256" key="1">
    <source>
        <dbReference type="ARBA" id="ARBA00013260"/>
    </source>
</evidence>
<protein>
    <recommendedName>
        <fullName evidence="1">peptidyl-tRNA hydrolase</fullName>
        <ecNumber evidence="1">3.1.1.29</ecNumber>
    </recommendedName>
</protein>
<reference evidence="4 5" key="1">
    <citation type="submission" date="2019-07" db="EMBL/GenBank/DDBJ databases">
        <title>Draft genome assembly of a fouling barnacle, Amphibalanus amphitrite (Darwin, 1854): The first reference genome for Thecostraca.</title>
        <authorList>
            <person name="Kim W."/>
        </authorList>
    </citation>
    <scope>NUCLEOTIDE SEQUENCE [LARGE SCALE GENOMIC DNA]</scope>
    <source>
        <strain evidence="4">SNU_AA5</strain>
        <tissue evidence="4">Soma without cirri and trophi</tissue>
    </source>
</reference>
<comment type="caution">
    <text evidence="4">The sequence shown here is derived from an EMBL/GenBank/DDBJ whole genome shotgun (WGS) entry which is preliminary data.</text>
</comment>
<dbReference type="SUPFAM" id="SSF102462">
    <property type="entry name" value="Peptidyl-tRNA hydrolase II"/>
    <property type="match status" value="1"/>
</dbReference>
<evidence type="ECO:0000256" key="3">
    <source>
        <dbReference type="ARBA" id="ARBA00048707"/>
    </source>
</evidence>
<dbReference type="InterPro" id="IPR023476">
    <property type="entry name" value="Pep_tRNA_hydro_II_dom_sf"/>
</dbReference>
<dbReference type="EMBL" id="VIIS01001239">
    <property type="protein sequence ID" value="KAF0300703.1"/>
    <property type="molecule type" value="Genomic_DNA"/>
</dbReference>
<keyword evidence="5" id="KW-1185">Reference proteome</keyword>
<dbReference type="PANTHER" id="PTHR46194">
    <property type="entry name" value="PEPTIDYL-TRNA HYDROLASE PTRHD1-RELATED"/>
    <property type="match status" value="1"/>
</dbReference>
<dbReference type="GO" id="GO:0004045">
    <property type="term" value="F:peptidyl-tRNA hydrolase activity"/>
    <property type="evidence" value="ECO:0007669"/>
    <property type="project" value="UniProtKB-EC"/>
</dbReference>
<comment type="catalytic activity">
    <reaction evidence="3">
        <text>an N-acyl-L-alpha-aminoacyl-tRNA + H2O = an N-acyl-L-amino acid + a tRNA + H(+)</text>
        <dbReference type="Rhea" id="RHEA:54448"/>
        <dbReference type="Rhea" id="RHEA-COMP:10123"/>
        <dbReference type="Rhea" id="RHEA-COMP:13883"/>
        <dbReference type="ChEBI" id="CHEBI:15377"/>
        <dbReference type="ChEBI" id="CHEBI:15378"/>
        <dbReference type="ChEBI" id="CHEBI:59874"/>
        <dbReference type="ChEBI" id="CHEBI:78442"/>
        <dbReference type="ChEBI" id="CHEBI:138191"/>
        <dbReference type="EC" id="3.1.1.29"/>
    </reaction>
</comment>
<name>A0A6A4W474_AMPAM</name>
<dbReference type="InterPro" id="IPR002833">
    <property type="entry name" value="PTH2"/>
</dbReference>